<dbReference type="InterPro" id="IPR001034">
    <property type="entry name" value="DeoR_HTH"/>
</dbReference>
<dbReference type="PROSITE" id="PS51000">
    <property type="entry name" value="HTH_DEOR_2"/>
    <property type="match status" value="1"/>
</dbReference>
<keyword evidence="1" id="KW-0805">Transcription regulation</keyword>
<dbReference type="GO" id="GO:0003677">
    <property type="term" value="F:DNA binding"/>
    <property type="evidence" value="ECO:0007669"/>
    <property type="project" value="UniProtKB-KW"/>
</dbReference>
<dbReference type="PROSITE" id="PS00894">
    <property type="entry name" value="HTH_DEOR_1"/>
    <property type="match status" value="1"/>
</dbReference>
<dbReference type="Gene3D" id="1.10.10.10">
    <property type="entry name" value="Winged helix-like DNA-binding domain superfamily/Winged helix DNA-binding domain"/>
    <property type="match status" value="1"/>
</dbReference>
<dbReference type="InterPro" id="IPR014036">
    <property type="entry name" value="DeoR-like_C"/>
</dbReference>
<keyword evidence="6" id="KW-1185">Reference proteome</keyword>
<dbReference type="InterPro" id="IPR037171">
    <property type="entry name" value="NagB/RpiA_transferase-like"/>
</dbReference>
<evidence type="ECO:0000256" key="3">
    <source>
        <dbReference type="ARBA" id="ARBA00023163"/>
    </source>
</evidence>
<protein>
    <submittedName>
        <fullName evidence="5">DeoR/GlpR family DNA-binding transcription regulator</fullName>
    </submittedName>
</protein>
<dbReference type="RefSeq" id="WP_137645739.1">
    <property type="nucleotide sequence ID" value="NZ_BAABRM010000024.1"/>
</dbReference>
<dbReference type="SMART" id="SM00420">
    <property type="entry name" value="HTH_DEOR"/>
    <property type="match status" value="1"/>
</dbReference>
<dbReference type="InterPro" id="IPR050313">
    <property type="entry name" value="Carb_Metab_HTH_regulators"/>
</dbReference>
<dbReference type="InterPro" id="IPR036388">
    <property type="entry name" value="WH-like_DNA-bd_sf"/>
</dbReference>
<dbReference type="Pfam" id="PF00455">
    <property type="entry name" value="DeoRC"/>
    <property type="match status" value="1"/>
</dbReference>
<dbReference type="SMART" id="SM01134">
    <property type="entry name" value="DeoRC"/>
    <property type="match status" value="1"/>
</dbReference>
<keyword evidence="3" id="KW-0804">Transcription</keyword>
<dbReference type="Proteomes" id="UP001589855">
    <property type="component" value="Unassembled WGS sequence"/>
</dbReference>
<evidence type="ECO:0000256" key="2">
    <source>
        <dbReference type="ARBA" id="ARBA00023125"/>
    </source>
</evidence>
<evidence type="ECO:0000313" key="6">
    <source>
        <dbReference type="Proteomes" id="UP001589855"/>
    </source>
</evidence>
<reference evidence="5 6" key="1">
    <citation type="submission" date="2024-09" db="EMBL/GenBank/DDBJ databases">
        <authorList>
            <person name="Sun Q."/>
            <person name="Mori K."/>
        </authorList>
    </citation>
    <scope>NUCLEOTIDE SEQUENCE [LARGE SCALE GENOMIC DNA]</scope>
    <source>
        <strain evidence="5 6">TBRC 4575</strain>
    </source>
</reference>
<comment type="caution">
    <text evidence="5">The sequence shown here is derived from an EMBL/GenBank/DDBJ whole genome shotgun (WGS) entry which is preliminary data.</text>
</comment>
<dbReference type="PANTHER" id="PTHR30363">
    <property type="entry name" value="HTH-TYPE TRANSCRIPTIONAL REGULATOR SRLR-RELATED"/>
    <property type="match status" value="1"/>
</dbReference>
<dbReference type="EMBL" id="JBHLUK010000058">
    <property type="protein sequence ID" value="MFC0423708.1"/>
    <property type="molecule type" value="Genomic_DNA"/>
</dbReference>
<dbReference type="SUPFAM" id="SSF100950">
    <property type="entry name" value="NagB/RpiA/CoA transferase-like"/>
    <property type="match status" value="1"/>
</dbReference>
<dbReference type="PANTHER" id="PTHR30363:SF44">
    <property type="entry name" value="AGA OPERON TRANSCRIPTIONAL REPRESSOR-RELATED"/>
    <property type="match status" value="1"/>
</dbReference>
<dbReference type="SUPFAM" id="SSF46785">
    <property type="entry name" value="Winged helix' DNA-binding domain"/>
    <property type="match status" value="1"/>
</dbReference>
<organism evidence="5 6">
    <name type="scientific">Lactiplantibacillus plajomi</name>
    <dbReference type="NCBI Taxonomy" id="1457217"/>
    <lineage>
        <taxon>Bacteria</taxon>
        <taxon>Bacillati</taxon>
        <taxon>Bacillota</taxon>
        <taxon>Bacilli</taxon>
        <taxon>Lactobacillales</taxon>
        <taxon>Lactobacillaceae</taxon>
        <taxon>Lactiplantibacillus</taxon>
    </lineage>
</organism>
<name>A0ABV6K6Q2_9LACO</name>
<evidence type="ECO:0000259" key="4">
    <source>
        <dbReference type="PROSITE" id="PS51000"/>
    </source>
</evidence>
<accession>A0ABV6K6Q2</accession>
<dbReference type="Pfam" id="PF08220">
    <property type="entry name" value="HTH_DeoR"/>
    <property type="match status" value="1"/>
</dbReference>
<feature type="domain" description="HTH deoR-type" evidence="4">
    <location>
        <begin position="3"/>
        <end position="58"/>
    </location>
</feature>
<evidence type="ECO:0000313" key="5">
    <source>
        <dbReference type="EMBL" id="MFC0423708.1"/>
    </source>
</evidence>
<dbReference type="Gene3D" id="3.40.50.1360">
    <property type="match status" value="1"/>
</dbReference>
<dbReference type="InterPro" id="IPR036390">
    <property type="entry name" value="WH_DNA-bd_sf"/>
</dbReference>
<dbReference type="InterPro" id="IPR018356">
    <property type="entry name" value="Tscrpt_reg_HTH_DeoR_CS"/>
</dbReference>
<keyword evidence="2 5" id="KW-0238">DNA-binding</keyword>
<gene>
    <name evidence="5" type="ORF">ACFFGS_06185</name>
</gene>
<evidence type="ECO:0000256" key="1">
    <source>
        <dbReference type="ARBA" id="ARBA00023015"/>
    </source>
</evidence>
<proteinExistence type="predicted"/>
<sequence>MEVAQREKYIIDLLNRSQSVRISDISKQLNVSRETIRKDIYTLDQQGLVHAVRGGATLPESISETRYGKRQHQEVSEKKKIAESAVSLIHNGDSVFIDYGTTAFQVAEAIKHSKLQNLTIITTSSFVVTSLQFIKNIQMVVLGGSMRTSEGSLSGPITLDNIHNIYADIGFFGCGGVSFEAGITNHYVEEVEVSKKMMTHCRTKVVLADHTKFKKNAMYKTAGVNAIDVLISDCQVESKMESDLKSASVPVLVASNKKLK</sequence>